<reference evidence="1 2" key="1">
    <citation type="journal article" date="2006" name="Genome Biol.">
        <title>Genomic analysis reveals that Pseudomonas aeruginosa virulence is combinatorial.</title>
        <authorList>
            <person name="Lee D.G."/>
            <person name="Urbach J.M."/>
            <person name="Wu G."/>
            <person name="Liberati N.T."/>
            <person name="Feinbaum R.L."/>
            <person name="Miyata S."/>
            <person name="Diggins L.T."/>
            <person name="He J."/>
            <person name="Saucier M."/>
            <person name="Deziel E."/>
            <person name="Friedman L."/>
            <person name="Li L."/>
            <person name="Grills G."/>
            <person name="Montgomery K."/>
            <person name="Kucherlapati R."/>
            <person name="Rahme L.G."/>
            <person name="Ausubel F.M."/>
        </authorList>
    </citation>
    <scope>NUCLEOTIDE SEQUENCE [LARGE SCALE GENOMIC DNA]</scope>
    <source>
        <strain evidence="1 2">UCBPP-PA14</strain>
    </source>
</reference>
<proteinExistence type="predicted"/>
<dbReference type="SUPFAM" id="SSF88723">
    <property type="entry name" value="PIN domain-like"/>
    <property type="match status" value="1"/>
</dbReference>
<dbReference type="InterPro" id="IPR029060">
    <property type="entry name" value="PIN-like_dom_sf"/>
</dbReference>
<dbReference type="HOGENOM" id="CLU_3065115_0_0_6"/>
<dbReference type="AlphaFoldDB" id="A0A0H2ZB74"/>
<dbReference type="BioCyc" id="PAER208963:G1G74-2409-MONOMER"/>
<organism evidence="1 2">
    <name type="scientific">Pseudomonas aeruginosa (strain UCBPP-PA14)</name>
    <dbReference type="NCBI Taxonomy" id="208963"/>
    <lineage>
        <taxon>Bacteria</taxon>
        <taxon>Pseudomonadati</taxon>
        <taxon>Pseudomonadota</taxon>
        <taxon>Gammaproteobacteria</taxon>
        <taxon>Pseudomonadales</taxon>
        <taxon>Pseudomonadaceae</taxon>
        <taxon>Pseudomonas</taxon>
    </lineage>
</organism>
<sequence>MELIYWAEKSATPERNLSDIDGLAARLEVLKYDQGVAAHTGQLRAKLVRAGTH</sequence>
<dbReference type="KEGG" id="pau:PA14_28790"/>
<protein>
    <submittedName>
        <fullName evidence="1">Uncharacterized protein</fullName>
    </submittedName>
</protein>
<gene>
    <name evidence="1" type="ordered locus">PA14_28790</name>
</gene>
<name>A0A0H2ZB74_PSEAB</name>
<evidence type="ECO:0000313" key="1">
    <source>
        <dbReference type="EMBL" id="ABJ11958.1"/>
    </source>
</evidence>
<dbReference type="Proteomes" id="UP000000653">
    <property type="component" value="Chromosome"/>
</dbReference>
<evidence type="ECO:0000313" key="2">
    <source>
        <dbReference type="Proteomes" id="UP000000653"/>
    </source>
</evidence>
<dbReference type="Gene3D" id="3.40.50.1010">
    <property type="entry name" value="5'-nuclease"/>
    <property type="match status" value="1"/>
</dbReference>
<dbReference type="CDD" id="cd09881">
    <property type="entry name" value="PIN_VapC4-5_FitB-like"/>
    <property type="match status" value="1"/>
</dbReference>
<accession>A0A0H2ZB74</accession>
<dbReference type="EMBL" id="CP000438">
    <property type="protein sequence ID" value="ABJ11958.1"/>
    <property type="molecule type" value="Genomic_DNA"/>
</dbReference>